<dbReference type="Pfam" id="PF17194">
    <property type="entry name" value="AbiEi_3_N"/>
    <property type="match status" value="1"/>
</dbReference>
<proteinExistence type="predicted"/>
<keyword evidence="3" id="KW-1185">Reference proteome</keyword>
<evidence type="ECO:0000259" key="1">
    <source>
        <dbReference type="Pfam" id="PF17194"/>
    </source>
</evidence>
<dbReference type="EMBL" id="CP081078">
    <property type="protein sequence ID" value="UWQ58057.1"/>
    <property type="molecule type" value="Genomic_DNA"/>
</dbReference>
<dbReference type="InterPro" id="IPR033455">
    <property type="entry name" value="AbiEi_3_N"/>
</dbReference>
<protein>
    <submittedName>
        <fullName evidence="2">Type IV toxin-antitoxin system AbiEi family antitoxin</fullName>
    </submittedName>
</protein>
<evidence type="ECO:0000313" key="3">
    <source>
        <dbReference type="Proteomes" id="UP001058184"/>
    </source>
</evidence>
<feature type="domain" description="Transcriptional regulator AbiEi antitoxin N-terminal" evidence="1">
    <location>
        <begin position="8"/>
        <end position="102"/>
    </location>
</feature>
<dbReference type="Proteomes" id="UP001058184">
    <property type="component" value="Chromosome"/>
</dbReference>
<evidence type="ECO:0000313" key="2">
    <source>
        <dbReference type="EMBL" id="UWQ58057.1"/>
    </source>
</evidence>
<organism evidence="2 3">
    <name type="scientific">Leisingera caerulea</name>
    <name type="common">Phaeobacter caeruleus</name>
    <dbReference type="NCBI Taxonomy" id="506591"/>
    <lineage>
        <taxon>Bacteria</taxon>
        <taxon>Pseudomonadati</taxon>
        <taxon>Pseudomonadota</taxon>
        <taxon>Alphaproteobacteria</taxon>
        <taxon>Rhodobacterales</taxon>
        <taxon>Roseobacteraceae</taxon>
        <taxon>Leisingera</taxon>
    </lineage>
</organism>
<name>A0ABY5WUQ9_LEICA</name>
<dbReference type="InterPro" id="IPR021561">
    <property type="entry name" value="AbiEi_3"/>
</dbReference>
<accession>A0ABY5WUQ9</accession>
<reference evidence="2" key="1">
    <citation type="submission" date="2021-08" db="EMBL/GenBank/DDBJ databases">
        <authorList>
            <person name="Nwanade C."/>
            <person name="Wang M."/>
            <person name="Masoudi A."/>
            <person name="Yu Z."/>
            <person name="Liu J."/>
        </authorList>
    </citation>
    <scope>NUCLEOTIDE SEQUENCE</scope>
    <source>
        <strain evidence="2">S141</strain>
    </source>
</reference>
<sequence>MKAQNRKTSNQIAAELPLGALVDSAWLSARGISRKQQSKLEQLGIFRRIAHGIYEKAMPSPTGEKADAYSLLLSLQNLHQAEVHLGGERALSTQGFGHYLQLGAAAPLTVYADHPPTWARRAPVLPPIQWRKANLFQDDLGLTDLSPLQYRIFSPSPKWRLRASVPERATLELLEELPRNTSFHLADTVFEALTNVRPRLMSALLAGCRSVKAKRLFMIYAERHQQAWLKHLSLTAVDFGSGKRALVPGGRLEPKYQITLPEDYVSQEEEPDGPGV</sequence>
<dbReference type="Pfam" id="PF11459">
    <property type="entry name" value="AbiEi_3"/>
    <property type="match status" value="1"/>
</dbReference>
<gene>
    <name evidence="2" type="ORF">K3722_16455</name>
</gene>